<dbReference type="GO" id="GO:0003723">
    <property type="term" value="F:RNA binding"/>
    <property type="evidence" value="ECO:0007669"/>
    <property type="project" value="UniProtKB-KW"/>
</dbReference>
<name>D2VSR9_NAEGR</name>
<accession>D2VSR9</accession>
<dbReference type="InterPro" id="IPR007855">
    <property type="entry name" value="RDRP"/>
</dbReference>
<dbReference type="EMBL" id="GG738894">
    <property type="protein sequence ID" value="EFC40243.1"/>
    <property type="molecule type" value="Genomic_DNA"/>
</dbReference>
<keyword evidence="4" id="KW-1185">Reference proteome</keyword>
<dbReference type="KEGG" id="ngr:NAEGRDRAFT_72038"/>
<evidence type="ECO:0000259" key="2">
    <source>
        <dbReference type="Pfam" id="PF05183"/>
    </source>
</evidence>
<comment type="catalytic activity">
    <reaction evidence="1">
        <text>RNA(n) + a ribonucleoside 5'-triphosphate = RNA(n+1) + diphosphate</text>
        <dbReference type="Rhea" id="RHEA:21248"/>
        <dbReference type="Rhea" id="RHEA-COMP:14527"/>
        <dbReference type="Rhea" id="RHEA-COMP:17342"/>
        <dbReference type="ChEBI" id="CHEBI:33019"/>
        <dbReference type="ChEBI" id="CHEBI:61557"/>
        <dbReference type="ChEBI" id="CHEBI:140395"/>
        <dbReference type="EC" id="2.7.7.48"/>
    </reaction>
</comment>
<protein>
    <recommendedName>
        <fullName evidence="1">RNA-dependent RNA polymerase</fullName>
        <ecNumber evidence="1">2.7.7.48</ecNumber>
    </recommendedName>
</protein>
<evidence type="ECO:0000256" key="1">
    <source>
        <dbReference type="RuleBase" id="RU363098"/>
    </source>
</evidence>
<dbReference type="GeneID" id="8860062"/>
<dbReference type="GO" id="GO:0031380">
    <property type="term" value="C:nuclear RNA-directed RNA polymerase complex"/>
    <property type="evidence" value="ECO:0007669"/>
    <property type="project" value="TreeGrafter"/>
</dbReference>
<gene>
    <name evidence="3" type="ORF">NAEGRDRAFT_72038</name>
</gene>
<keyword evidence="1" id="KW-0694">RNA-binding</keyword>
<dbReference type="VEuPathDB" id="AmoebaDB:NAEGRDRAFT_72038"/>
<dbReference type="GO" id="GO:0003968">
    <property type="term" value="F:RNA-directed RNA polymerase activity"/>
    <property type="evidence" value="ECO:0007669"/>
    <property type="project" value="UniProtKB-KW"/>
</dbReference>
<keyword evidence="1" id="KW-0548">Nucleotidyltransferase</keyword>
<dbReference type="InParanoid" id="D2VSR9"/>
<sequence length="942" mass="109669">MRDEDLQTITGWEDWNVLGFGKNVWKIVVKIDNVQYSELSAKISYMCDSTMDLAKNPLEYLMKRYRYFARELELFESQANQTLFQSLFNSNVAGGYEQFFGEFYPLVCHVKNRWKKMEGNNGKYAIIGDGTNRYSILNSFSRLARILMSLNLGKCLMVVKFDFTSKEDLKALSECKKEYCLSYGIVHEGHKYCLLGTSNSGLKGDSCIFYNSTLLNLEILKQMLGTFEKAEEHGPRKVASRVGLSMGTSTPSIVEWKQDDIQIISDDIAVTDGAGMAVEDFFEQVLENTYSVPYFFMDKLFESDTKQGRLFEKNFKNISAMQVRILGAKGVIQKVNKSMWAELLKKHKLPSNTKVILRNSMVKFEGNYSIYNKIDILNVARVHGGNINRNIMSCLLQMTTNEEEMEKLFKNFYETQLMEIVENKDNPEYLCNVLLSQSGETSQESIARDLIMAEHSLDNYFISSVVKDNIESKFESMVSDKLSMKCKHPGFLSGMGVYDESSTLKHDEVHIPCSKLIRSLDYAKIDKVLVYRNPLAYEGDIQCLKLVKHPPTEFLQSRRDVIVFGHNPNYKKVPEPLCYMAGGDLDGDLYEIIFDPEIVKLFDQNLKPKLNYNDGAATNKVTKTVKNSLSMEDVRKTVLEMMEQSSKISEVYLKTMCWREDSSKVGIDIKLKLSKMYHDSIDTIKGSAFNAKQLYEIPKKDSPKWMELCKLKITDQSHIELDTFEARMFDLIRNIFNRMVFSDTKQLDTVFENPSEIYSSEWQRWKDEFKEAYSQWRLYWSTRKNDEIVLSDKFSAHKQKLFESIKDCLEEDKINWEKVFIKHDGDSLDKLNHKAAYWLFHTYNQYIEEDDNEFNLEERFKSLIRSPFVYTCCLFNLNCFKLFNNQEEKMPHIVSPRFTIRIKQSRNEKVSKTILLECPLNNYFLDLSYCFPLSKEREFPSF</sequence>
<dbReference type="PANTHER" id="PTHR23079:SF55">
    <property type="entry name" value="RNA-DIRECTED RNA POLYMERASE"/>
    <property type="match status" value="1"/>
</dbReference>
<feature type="domain" description="RDRP core" evidence="2">
    <location>
        <begin position="168"/>
        <end position="708"/>
    </location>
</feature>
<proteinExistence type="inferred from homology"/>
<dbReference type="InterPro" id="IPR057596">
    <property type="entry name" value="RDRP_core"/>
</dbReference>
<evidence type="ECO:0000313" key="4">
    <source>
        <dbReference type="Proteomes" id="UP000006671"/>
    </source>
</evidence>
<keyword evidence="1" id="KW-0696">RNA-directed RNA polymerase</keyword>
<dbReference type="OrthoDB" id="6513042at2759"/>
<dbReference type="OMA" id="HECIQAN"/>
<dbReference type="PANTHER" id="PTHR23079">
    <property type="entry name" value="RNA-DEPENDENT RNA POLYMERASE"/>
    <property type="match status" value="1"/>
</dbReference>
<dbReference type="eggNOG" id="KOG0988">
    <property type="taxonomic scope" value="Eukaryota"/>
</dbReference>
<dbReference type="RefSeq" id="XP_002672987.1">
    <property type="nucleotide sequence ID" value="XM_002672941.1"/>
</dbReference>
<keyword evidence="1" id="KW-0808">Transferase</keyword>
<evidence type="ECO:0000313" key="3">
    <source>
        <dbReference type="EMBL" id="EFC40243.1"/>
    </source>
</evidence>
<dbReference type="AlphaFoldDB" id="D2VSR9"/>
<dbReference type="Proteomes" id="UP000006671">
    <property type="component" value="Unassembled WGS sequence"/>
</dbReference>
<comment type="similarity">
    <text evidence="1">Belongs to the RdRP family.</text>
</comment>
<dbReference type="Pfam" id="PF05183">
    <property type="entry name" value="RdRP"/>
    <property type="match status" value="1"/>
</dbReference>
<dbReference type="EC" id="2.7.7.48" evidence="1"/>
<reference evidence="3 4" key="1">
    <citation type="journal article" date="2010" name="Cell">
        <title>The genome of Naegleria gruberi illuminates early eukaryotic versatility.</title>
        <authorList>
            <person name="Fritz-Laylin L.K."/>
            <person name="Prochnik S.E."/>
            <person name="Ginger M.L."/>
            <person name="Dacks J.B."/>
            <person name="Carpenter M.L."/>
            <person name="Field M.C."/>
            <person name="Kuo A."/>
            <person name="Paredez A."/>
            <person name="Chapman J."/>
            <person name="Pham J."/>
            <person name="Shu S."/>
            <person name="Neupane R."/>
            <person name="Cipriano M."/>
            <person name="Mancuso J."/>
            <person name="Tu H."/>
            <person name="Salamov A."/>
            <person name="Lindquist E."/>
            <person name="Shapiro H."/>
            <person name="Lucas S."/>
            <person name="Grigoriev I.V."/>
            <person name="Cande W.Z."/>
            <person name="Fulton C."/>
            <person name="Rokhsar D.S."/>
            <person name="Dawson S.C."/>
        </authorList>
    </citation>
    <scope>NUCLEOTIDE SEQUENCE [LARGE SCALE GENOMIC DNA]</scope>
    <source>
        <strain evidence="3 4">NEG-M</strain>
    </source>
</reference>
<dbReference type="GO" id="GO:0030422">
    <property type="term" value="P:siRNA processing"/>
    <property type="evidence" value="ECO:0007669"/>
    <property type="project" value="TreeGrafter"/>
</dbReference>
<organism evidence="4">
    <name type="scientific">Naegleria gruberi</name>
    <name type="common">Amoeba</name>
    <dbReference type="NCBI Taxonomy" id="5762"/>
    <lineage>
        <taxon>Eukaryota</taxon>
        <taxon>Discoba</taxon>
        <taxon>Heterolobosea</taxon>
        <taxon>Tetramitia</taxon>
        <taxon>Eutetramitia</taxon>
        <taxon>Vahlkampfiidae</taxon>
        <taxon>Naegleria</taxon>
    </lineage>
</organism>